<dbReference type="InterPro" id="IPR046964">
    <property type="entry name" value="RTN1-4"/>
</dbReference>
<comment type="subcellular location">
    <subcellularLocation>
        <location evidence="1 6">Endoplasmic reticulum membrane</location>
        <topology evidence="1 6">Multi-pass membrane protein</topology>
    </subcellularLocation>
</comment>
<proteinExistence type="evidence at transcript level"/>
<evidence type="ECO:0000256" key="7">
    <source>
        <dbReference type="SAM" id="MobiDB-lite"/>
    </source>
</evidence>
<dbReference type="PROSITE" id="PS50845">
    <property type="entry name" value="RETICULON"/>
    <property type="match status" value="1"/>
</dbReference>
<feature type="compositionally biased region" description="Basic and acidic residues" evidence="7">
    <location>
        <begin position="732"/>
        <end position="742"/>
    </location>
</feature>
<feature type="transmembrane region" description="Helical" evidence="6">
    <location>
        <begin position="873"/>
        <end position="890"/>
    </location>
</feature>
<protein>
    <recommendedName>
        <fullName evidence="6">Reticulon-like protein</fullName>
    </recommendedName>
</protein>
<dbReference type="PANTHER" id="PTHR45799:SF2">
    <property type="entry name" value="RETICULON-LIKE PROTEIN"/>
    <property type="match status" value="1"/>
</dbReference>
<evidence type="ECO:0000256" key="1">
    <source>
        <dbReference type="ARBA" id="ARBA00004477"/>
    </source>
</evidence>
<reference evidence="9" key="1">
    <citation type="journal article" date="2011" name="Genome Res.">
        <title>Deep small RNA sequencing from the nematode Ascaris reveals conservation, functional diversification, and novel developmental profiles.</title>
        <authorList>
            <person name="Wang J."/>
            <person name="Czech B."/>
            <person name="Crunk A."/>
            <person name="Wallace A."/>
            <person name="Mitreva M."/>
            <person name="Hannon G.J."/>
            <person name="Davis R.E."/>
        </authorList>
    </citation>
    <scope>NUCLEOTIDE SEQUENCE</scope>
</reference>
<keyword evidence="5 6" id="KW-0472">Membrane</keyword>
<evidence type="ECO:0000256" key="4">
    <source>
        <dbReference type="ARBA" id="ARBA00022989"/>
    </source>
</evidence>
<evidence type="ECO:0000256" key="3">
    <source>
        <dbReference type="ARBA" id="ARBA00022824"/>
    </source>
</evidence>
<dbReference type="GO" id="GO:0005789">
    <property type="term" value="C:endoplasmic reticulum membrane"/>
    <property type="evidence" value="ECO:0007669"/>
    <property type="project" value="UniProtKB-SubCell"/>
</dbReference>
<dbReference type="InterPro" id="IPR003388">
    <property type="entry name" value="Reticulon"/>
</dbReference>
<name>F1KRS3_ASCSU</name>
<evidence type="ECO:0000256" key="5">
    <source>
        <dbReference type="ARBA" id="ARBA00023136"/>
    </source>
</evidence>
<feature type="transmembrane region" description="Helical" evidence="6">
    <location>
        <begin position="956"/>
        <end position="984"/>
    </location>
</feature>
<evidence type="ECO:0000256" key="2">
    <source>
        <dbReference type="ARBA" id="ARBA00022692"/>
    </source>
</evidence>
<organism evidence="9">
    <name type="scientific">Ascaris suum</name>
    <name type="common">Pig roundworm</name>
    <name type="synonym">Ascaris lumbricoides</name>
    <dbReference type="NCBI Taxonomy" id="6253"/>
    <lineage>
        <taxon>Eukaryota</taxon>
        <taxon>Metazoa</taxon>
        <taxon>Ecdysozoa</taxon>
        <taxon>Nematoda</taxon>
        <taxon>Chromadorea</taxon>
        <taxon>Rhabditida</taxon>
        <taxon>Spirurina</taxon>
        <taxon>Ascaridomorpha</taxon>
        <taxon>Ascaridoidea</taxon>
        <taxon>Ascarididae</taxon>
        <taxon>Ascaris</taxon>
    </lineage>
</organism>
<accession>F1KRS3</accession>
<dbReference type="EMBL" id="JI164807">
    <property type="protein sequence ID" value="ADY40577.1"/>
    <property type="molecule type" value="mRNA"/>
</dbReference>
<feature type="region of interest" description="Disordered" evidence="7">
    <location>
        <begin position="710"/>
        <end position="807"/>
    </location>
</feature>
<keyword evidence="3 6" id="KW-0256">Endoplasmic reticulum</keyword>
<keyword evidence="4 6" id="KW-1133">Transmembrane helix</keyword>
<feature type="compositionally biased region" description="Basic and acidic residues" evidence="7">
    <location>
        <begin position="753"/>
        <end position="770"/>
    </location>
</feature>
<dbReference type="Gene3D" id="1.20.120.20">
    <property type="entry name" value="Apolipoprotein"/>
    <property type="match status" value="1"/>
</dbReference>
<keyword evidence="2 6" id="KW-0812">Transmembrane</keyword>
<evidence type="ECO:0000256" key="6">
    <source>
        <dbReference type="RuleBase" id="RU363132"/>
    </source>
</evidence>
<feature type="domain" description="Reticulon" evidence="8">
    <location>
        <begin position="838"/>
        <end position="1031"/>
    </location>
</feature>
<sequence>MPKKKLFMRAFRQASPSARERSFESGEYDYSDEEEDSIGEISEAALRQMTNSIERLTELARRESFSSIRSGKVRQQFATALNNLQDEVFANIEHNFCQSDQSVLIRNQPTDFCKTTTTVQYRSIAPITMESNIRQSIGERETEQSHADFSYEENIIDLDSPTERISTVIQNQPIQASASNISRSHLIVGSASSHDSEDSNGFVKVEHPATDLLGDFEHPYGDVPLVPERIPHDFLRGEDITPSDETSSLSSDMDQQHVLPRASELAESTFERVSDVAASGYEKVSGATTAAADAAKSVFDTVSDTAHNIYGGAADTTKSAEQKATEVAHDIVGAVSDTAKAAQDKASEAAHAAYTTAADTVKTVEEKTLTAAHATSDLLGETIHLVHEKADDAYDSVAGMARDAKEAGQGALGAVTEKADDLYTSAKGSVQGAYDTVTGAAHEAADGVKEGTRDVFGTVVGATEGIKEKTRDVAETAKESIEAAYEKGAEAVHGVGEKGREAVGLAEGKFEDEYDKLSDLGHAAYDTAADALKGAGERVEDAMHTAYGTTSDTLKGVGEALEGAAYTASYGTTSDTLKGVGEALGGAAYTAYDTTSSDDTTSSTVKGASEALGSAAHEAVKKVKDAGEVGVEKVKESVGGADEDFDLFDPLKQVAGKVTRGVEDLHGTGSDSFQDTVRSEVAGVHDQIDSLIQKMHEDAEDAQAYIATQQKSLPDEPVGLSIESSTYGRGSSPDEHTFDRKGPLTIPVSSVSPKEEKTDDSLVRLEDEPKAPGGFDDMEPRPPTPPKELDDEDVKPTSIDVGPPPPYKASVISDRPRSILKHSGQGPWFDFKSVDPRLLDLIYWRDPKKSAVVLSVSIILLLIFAKFPLISVLSYLGLAVLGGTLGFRLYKIAEAQLKKSDGANPFQPYLEKELAVPQERVHQQVDVLIEHGQLIVNQLRRLFLIENITDSAKFGLLLWALTYVGSWFSGLCILLLVILGVFSIPKFYEVYQEPIDHNITIAKEHINNVTNTMNEKLPFLKKMTGTHEKTN</sequence>
<evidence type="ECO:0000259" key="8">
    <source>
        <dbReference type="PROSITE" id="PS50845"/>
    </source>
</evidence>
<dbReference type="GO" id="GO:0030424">
    <property type="term" value="C:axon"/>
    <property type="evidence" value="ECO:0007669"/>
    <property type="project" value="TreeGrafter"/>
</dbReference>
<dbReference type="Gene3D" id="1.20.5.2480">
    <property type="match status" value="1"/>
</dbReference>
<evidence type="ECO:0000313" key="9">
    <source>
        <dbReference type="EMBL" id="ADY40577.1"/>
    </source>
</evidence>
<dbReference type="Pfam" id="PF02453">
    <property type="entry name" value="Reticulon"/>
    <property type="match status" value="1"/>
</dbReference>
<dbReference type="PANTHER" id="PTHR45799">
    <property type="entry name" value="RETICULON-LIKE PROTEIN"/>
    <property type="match status" value="1"/>
</dbReference>
<dbReference type="AlphaFoldDB" id="F1KRS3"/>